<name>A0A4U0Y0S9_9PEZI</name>
<protein>
    <recommendedName>
        <fullName evidence="5">F-box domain-containing protein</fullName>
    </recommendedName>
</protein>
<dbReference type="InterPro" id="IPR038883">
    <property type="entry name" value="AN11006-like"/>
</dbReference>
<feature type="compositionally biased region" description="Polar residues" evidence="1">
    <location>
        <begin position="1"/>
        <end position="10"/>
    </location>
</feature>
<feature type="region of interest" description="Disordered" evidence="1">
    <location>
        <begin position="1"/>
        <end position="31"/>
    </location>
</feature>
<feature type="compositionally biased region" description="Polar residues" evidence="1">
    <location>
        <begin position="19"/>
        <end position="28"/>
    </location>
</feature>
<comment type="caution">
    <text evidence="3">The sequence shown here is derived from an EMBL/GenBank/DDBJ whole genome shotgun (WGS) entry which is preliminary data.</text>
</comment>
<evidence type="ECO:0008006" key="5">
    <source>
        <dbReference type="Google" id="ProtNLM"/>
    </source>
</evidence>
<dbReference type="Proteomes" id="UP000308768">
    <property type="component" value="Unassembled WGS sequence"/>
</dbReference>
<dbReference type="AlphaFoldDB" id="A0A4U0Y0S9"/>
<dbReference type="PANTHER" id="PTHR42085:SF7">
    <property type="entry name" value="F-BOX DOMAIN-CONTAINING PROTEIN"/>
    <property type="match status" value="1"/>
</dbReference>
<dbReference type="EMBL" id="NAJN01000012">
    <property type="protein sequence ID" value="TKA81898.1"/>
    <property type="molecule type" value="Genomic_DNA"/>
</dbReference>
<keyword evidence="4" id="KW-1185">Reference proteome</keyword>
<dbReference type="PANTHER" id="PTHR42085">
    <property type="entry name" value="F-BOX DOMAIN-CONTAINING PROTEIN"/>
    <property type="match status" value="1"/>
</dbReference>
<proteinExistence type="predicted"/>
<accession>A0A4U0Y0S9</accession>
<dbReference type="OrthoDB" id="3801343at2759"/>
<organism evidence="3 4">
    <name type="scientific">Cryomyces minteri</name>
    <dbReference type="NCBI Taxonomy" id="331657"/>
    <lineage>
        <taxon>Eukaryota</taxon>
        <taxon>Fungi</taxon>
        <taxon>Dikarya</taxon>
        <taxon>Ascomycota</taxon>
        <taxon>Pezizomycotina</taxon>
        <taxon>Dothideomycetes</taxon>
        <taxon>Dothideomycetes incertae sedis</taxon>
        <taxon>Cryomyces</taxon>
    </lineage>
</organism>
<evidence type="ECO:0000313" key="4">
    <source>
        <dbReference type="Proteomes" id="UP000308768"/>
    </source>
</evidence>
<reference evidence="3 4" key="1">
    <citation type="submission" date="2017-03" db="EMBL/GenBank/DDBJ databases">
        <title>Genomes of endolithic fungi from Antarctica.</title>
        <authorList>
            <person name="Coleine C."/>
            <person name="Masonjones S."/>
            <person name="Stajich J.E."/>
        </authorList>
    </citation>
    <scope>NUCLEOTIDE SEQUENCE [LARGE SCALE GENOMIC DNA]</scope>
    <source>
        <strain evidence="3 4">CCFEE 5187</strain>
    </source>
</reference>
<evidence type="ECO:0000313" key="3">
    <source>
        <dbReference type="EMBL" id="TKA81898.1"/>
    </source>
</evidence>
<gene>
    <name evidence="3" type="ORF">B0A49_00384</name>
    <name evidence="2" type="ORF">B0A49_02564</name>
</gene>
<evidence type="ECO:0000256" key="1">
    <source>
        <dbReference type="SAM" id="MobiDB-lite"/>
    </source>
</evidence>
<sequence length="382" mass="43205">MDATNLGQTKMESDVLTEQKINSSTSPTVDLRQSEMSGMITSSTDSPASECVKSKHACFPRNDSNSMENSSGVAGSDKVFRFTDLPGELKNKVFNCALIDEDQALPLPGLPLTKEQKNFTALLATSKQIRKEAKDLFYNTKCITLDLSKEICERDDDGNIADYESFLRNLLPDHKLLHQDYIMKFRHLKISLKQLPEDAHTWSRYYARLIPALRTFEAMENKWECNSTLAPKLKICVGVGRLAGVKTKERPENADTIEHSMMVYRAGRDQADEWWVGHVHWVFTEGTSLEQYHAVYPAPQREVAIKLKTLVRIAECAYSWAMDVKSMSFDKKQSKIWKPKFQNTGHGFRDARADIKDLYELADDMDDGGVGLWLTCDSGASP</sequence>
<dbReference type="EMBL" id="NAJN01000094">
    <property type="protein sequence ID" value="TKA79539.1"/>
    <property type="molecule type" value="Genomic_DNA"/>
</dbReference>
<evidence type="ECO:0000313" key="2">
    <source>
        <dbReference type="EMBL" id="TKA79539.1"/>
    </source>
</evidence>